<dbReference type="eggNOG" id="ENOG502S5KN">
    <property type="taxonomic scope" value="Eukaryota"/>
</dbReference>
<evidence type="ECO:0000313" key="4">
    <source>
        <dbReference type="EnsemblProtists" id="EOD18624"/>
    </source>
</evidence>
<evidence type="ECO:0000256" key="1">
    <source>
        <dbReference type="ARBA" id="ARBA00023125"/>
    </source>
</evidence>
<dbReference type="InterPro" id="IPR006600">
    <property type="entry name" value="HTH_CenpB_DNA-bd_dom"/>
</dbReference>
<dbReference type="KEGG" id="ehx:EMIHUDRAFT_243676"/>
<dbReference type="AlphaFoldDB" id="A0A0D3J539"/>
<feature type="domain" description="HTH CENPB-type" evidence="3">
    <location>
        <begin position="310"/>
        <end position="385"/>
    </location>
</feature>
<dbReference type="PROSITE" id="PS51253">
    <property type="entry name" value="HTH_CENPB"/>
    <property type="match status" value="1"/>
</dbReference>
<reference evidence="5" key="1">
    <citation type="journal article" date="2013" name="Nature">
        <title>Pan genome of the phytoplankton Emiliania underpins its global distribution.</title>
        <authorList>
            <person name="Read B.A."/>
            <person name="Kegel J."/>
            <person name="Klute M.J."/>
            <person name="Kuo A."/>
            <person name="Lefebvre S.C."/>
            <person name="Maumus F."/>
            <person name="Mayer C."/>
            <person name="Miller J."/>
            <person name="Monier A."/>
            <person name="Salamov A."/>
            <person name="Young J."/>
            <person name="Aguilar M."/>
            <person name="Claverie J.M."/>
            <person name="Frickenhaus S."/>
            <person name="Gonzalez K."/>
            <person name="Herman E.K."/>
            <person name="Lin Y.C."/>
            <person name="Napier J."/>
            <person name="Ogata H."/>
            <person name="Sarno A.F."/>
            <person name="Shmutz J."/>
            <person name="Schroeder D."/>
            <person name="de Vargas C."/>
            <person name="Verret F."/>
            <person name="von Dassow P."/>
            <person name="Valentin K."/>
            <person name="Van de Peer Y."/>
            <person name="Wheeler G."/>
            <person name="Dacks J.B."/>
            <person name="Delwiche C.F."/>
            <person name="Dyhrman S.T."/>
            <person name="Glockner G."/>
            <person name="John U."/>
            <person name="Richards T."/>
            <person name="Worden A.Z."/>
            <person name="Zhang X."/>
            <person name="Grigoriev I.V."/>
            <person name="Allen A.E."/>
            <person name="Bidle K."/>
            <person name="Borodovsky M."/>
            <person name="Bowler C."/>
            <person name="Brownlee C."/>
            <person name="Cock J.M."/>
            <person name="Elias M."/>
            <person name="Gladyshev V.N."/>
            <person name="Groth M."/>
            <person name="Guda C."/>
            <person name="Hadaegh A."/>
            <person name="Iglesias-Rodriguez M.D."/>
            <person name="Jenkins J."/>
            <person name="Jones B.M."/>
            <person name="Lawson T."/>
            <person name="Leese F."/>
            <person name="Lindquist E."/>
            <person name="Lobanov A."/>
            <person name="Lomsadze A."/>
            <person name="Malik S.B."/>
            <person name="Marsh M.E."/>
            <person name="Mackinder L."/>
            <person name="Mock T."/>
            <person name="Mueller-Roeber B."/>
            <person name="Pagarete A."/>
            <person name="Parker M."/>
            <person name="Probert I."/>
            <person name="Quesneville H."/>
            <person name="Raines C."/>
            <person name="Rensing S.A."/>
            <person name="Riano-Pachon D.M."/>
            <person name="Richier S."/>
            <person name="Rokitta S."/>
            <person name="Shiraiwa Y."/>
            <person name="Soanes D.M."/>
            <person name="van der Giezen M."/>
            <person name="Wahlund T.M."/>
            <person name="Williams B."/>
            <person name="Wilson W."/>
            <person name="Wolfe G."/>
            <person name="Wurch L.L."/>
        </authorList>
    </citation>
    <scope>NUCLEOTIDE SEQUENCE</scope>
</reference>
<proteinExistence type="predicted"/>
<name>A0A0D3J539_EMIH1</name>
<protein>
    <recommendedName>
        <fullName evidence="3">HTH CENPB-type domain-containing protein</fullName>
    </recommendedName>
</protein>
<dbReference type="GeneID" id="17264169"/>
<keyword evidence="1" id="KW-0238">DNA-binding</keyword>
<feature type="compositionally biased region" description="Acidic residues" evidence="2">
    <location>
        <begin position="674"/>
        <end position="692"/>
    </location>
</feature>
<accession>A0A0D3J539</accession>
<dbReference type="PaxDb" id="2903-EOD18624"/>
<reference evidence="4" key="2">
    <citation type="submission" date="2024-10" db="UniProtKB">
        <authorList>
            <consortium name="EnsemblProtists"/>
        </authorList>
    </citation>
    <scope>IDENTIFICATION</scope>
</reference>
<dbReference type="HOGENOM" id="CLU_348340_0_0_1"/>
<evidence type="ECO:0000256" key="2">
    <source>
        <dbReference type="SAM" id="MobiDB-lite"/>
    </source>
</evidence>
<keyword evidence="5" id="KW-1185">Reference proteome</keyword>
<dbReference type="EnsemblProtists" id="EOD18624">
    <property type="protein sequence ID" value="EOD18624"/>
    <property type="gene ID" value="EMIHUDRAFT_243676"/>
</dbReference>
<evidence type="ECO:0000313" key="5">
    <source>
        <dbReference type="Proteomes" id="UP000013827"/>
    </source>
</evidence>
<dbReference type="Proteomes" id="UP000013827">
    <property type="component" value="Unassembled WGS sequence"/>
</dbReference>
<dbReference type="Gene3D" id="1.10.10.60">
    <property type="entry name" value="Homeodomain-like"/>
    <property type="match status" value="1"/>
</dbReference>
<sequence length="810" mass="89291">MEALVNTVLLAAHPSLRERCNAAKVVSVLEELGAYDSSALRSLLSSFTDTVAHKLKEEEAAPPALVAALATHVDSGSLSEPQNIGGAMDATAATSSSSSAAAAVTPRTVKAKAGGGKHSTLQQKSIGAFFAGGTRTTYATLPGIGRQIRSVTSLTPEQLQAVGKAPEKFTSCAKGCGQTFLHGPARVAHEKFCSAPKLRADGGIKQSGLRQGEKKGMKHSLYFKLEVVRTLRRLQSLEKRWEKAPSGWRGAGIETSEIHKGVHPSLVSKWGGKEDELHMALQHENRVSRKQKHRTGTMATFQSRGARRTTLHRGRAPPFAAVEVELHKRYRDKRTRGERVTGQWLRVSMKRLVREFAGADVADGFKASKWWLRSFARRFGMSLRRKSNSRAESVLVRLPKIKRWHARLRRRLRGGLQEKLDPKWGRWLPRNRLSVDQVPCNLRAGDGRTYDDTGAKRVWLAGAKADDGKRFCTLQIVARASNGDASMPRHGQPKLCVIFRGQGKQISQNERDARHSDVQVRFQPKAWADDQLCEDFADTTPEHLRNLQRRAHCDRHLLPTGSTGELMLIDGGIGVRLKNLMGDEMDTWLEQPGHLERWTKGPKEGGLKAWQKRSLITQIAGRAWETLCATYDFEKSARSLGLLMTVDGSGDEHICVQGVTDYTFKDEDGGSDGGESEADEDEAELADDEDEDDTAVRMQACGEAPAMPPKGYVYAATCPPLANDDEQRALCRRKILAAHLLDGATGWYVGTVQHFGVGSSWRQPDATHIVMYSQKETGTKHLAGRVACKLAADNYGASEWWLLLEPAPES</sequence>
<feature type="region of interest" description="Disordered" evidence="2">
    <location>
        <begin position="665"/>
        <end position="692"/>
    </location>
</feature>
<evidence type="ECO:0000259" key="3">
    <source>
        <dbReference type="PROSITE" id="PS51253"/>
    </source>
</evidence>
<dbReference type="GO" id="GO:0003677">
    <property type="term" value="F:DNA binding"/>
    <property type="evidence" value="ECO:0007669"/>
    <property type="project" value="UniProtKB-KW"/>
</dbReference>
<organism evidence="4 5">
    <name type="scientific">Emiliania huxleyi (strain CCMP1516)</name>
    <dbReference type="NCBI Taxonomy" id="280463"/>
    <lineage>
        <taxon>Eukaryota</taxon>
        <taxon>Haptista</taxon>
        <taxon>Haptophyta</taxon>
        <taxon>Prymnesiophyceae</taxon>
        <taxon>Isochrysidales</taxon>
        <taxon>Noelaerhabdaceae</taxon>
        <taxon>Emiliania</taxon>
    </lineage>
</organism>
<feature type="region of interest" description="Disordered" evidence="2">
    <location>
        <begin position="285"/>
        <end position="312"/>
    </location>
</feature>
<dbReference type="RefSeq" id="XP_005771053.1">
    <property type="nucleotide sequence ID" value="XM_005770996.1"/>
</dbReference>